<sequence>MSKKRSDKAKQEADKRFAVWRFEPSGFYAVADLSLPLDAIESVVARNITNPLHAETIRQCYVAMWFEQWQIDEALGTHEPVEIKYEVMP</sequence>
<reference evidence="1" key="1">
    <citation type="submission" date="2020-04" db="EMBL/GenBank/DDBJ databases">
        <authorList>
            <person name="Chiriac C."/>
            <person name="Salcher M."/>
            <person name="Ghai R."/>
            <person name="Kavagutti S V."/>
        </authorList>
    </citation>
    <scope>NUCLEOTIDE SEQUENCE</scope>
</reference>
<protein>
    <submittedName>
        <fullName evidence="1">Uncharacterized protein</fullName>
    </submittedName>
</protein>
<accession>A0A6J5M3M9</accession>
<name>A0A6J5M3M9_9CAUD</name>
<gene>
    <name evidence="1" type="ORF">UFOVP418_1</name>
</gene>
<proteinExistence type="predicted"/>
<organism evidence="1">
    <name type="scientific">uncultured Caudovirales phage</name>
    <dbReference type="NCBI Taxonomy" id="2100421"/>
    <lineage>
        <taxon>Viruses</taxon>
        <taxon>Duplodnaviria</taxon>
        <taxon>Heunggongvirae</taxon>
        <taxon>Uroviricota</taxon>
        <taxon>Caudoviricetes</taxon>
        <taxon>Peduoviridae</taxon>
        <taxon>Maltschvirus</taxon>
        <taxon>Maltschvirus maltsch</taxon>
    </lineage>
</organism>
<dbReference type="EMBL" id="LR796391">
    <property type="protein sequence ID" value="CAB4141404.1"/>
    <property type="molecule type" value="Genomic_DNA"/>
</dbReference>
<evidence type="ECO:0000313" key="1">
    <source>
        <dbReference type="EMBL" id="CAB4141404.1"/>
    </source>
</evidence>